<protein>
    <submittedName>
        <fullName evidence="3">YHS domain-containing protein</fullName>
    </submittedName>
</protein>
<evidence type="ECO:0000313" key="3">
    <source>
        <dbReference type="EMBL" id="TQV71322.1"/>
    </source>
</evidence>
<dbReference type="Pfam" id="PF04945">
    <property type="entry name" value="YHS"/>
    <property type="match status" value="1"/>
</dbReference>
<dbReference type="EMBL" id="VHSH01000014">
    <property type="protein sequence ID" value="TQV71322.1"/>
    <property type="molecule type" value="Genomic_DNA"/>
</dbReference>
<accession>A0A545T297</accession>
<dbReference type="InterPro" id="IPR007029">
    <property type="entry name" value="YHS_dom"/>
</dbReference>
<evidence type="ECO:0000256" key="1">
    <source>
        <dbReference type="SAM" id="MobiDB-lite"/>
    </source>
</evidence>
<keyword evidence="4" id="KW-1185">Reference proteome</keyword>
<dbReference type="OrthoDB" id="344729at2"/>
<sequence>MLSSAFAVMAAGSAFAGEQYVDESKYALSGYDPVAYFSLEQAPVGQKQPEAIPGKASITADYNGSKWAFSSEENRDKFLADPAKYAPQFDGHCAYGIAQGGKVPGNPNLWRIVDGKLFLNITPNVVGFWEEDIKGHISSAGTKWTTLEGQEASSKSWKSISANDGTYSTTAPKGS</sequence>
<evidence type="ECO:0000259" key="2">
    <source>
        <dbReference type="Pfam" id="PF04945"/>
    </source>
</evidence>
<dbReference type="AlphaFoldDB" id="A0A545T297"/>
<name>A0A545T297_9PROT</name>
<dbReference type="NCBIfam" id="NF041384">
    <property type="entry name" value="YHS_seleno_dom"/>
    <property type="match status" value="1"/>
</dbReference>
<reference evidence="3 4" key="1">
    <citation type="submission" date="2019-06" db="EMBL/GenBank/DDBJ databases">
        <title>Whole genome sequence for Rhodospirillaceae sp. R148.</title>
        <authorList>
            <person name="Wang G."/>
        </authorList>
    </citation>
    <scope>NUCLEOTIDE SEQUENCE [LARGE SCALE GENOMIC DNA]</scope>
    <source>
        <strain evidence="3 4">R148</strain>
    </source>
</reference>
<feature type="domain" description="YHS" evidence="2">
    <location>
        <begin position="53"/>
        <end position="88"/>
    </location>
</feature>
<gene>
    <name evidence="3" type="ORF">FKG95_27020</name>
</gene>
<organism evidence="3 4">
    <name type="scientific">Denitrobaculum tricleocarpae</name>
    <dbReference type="NCBI Taxonomy" id="2591009"/>
    <lineage>
        <taxon>Bacteria</taxon>
        <taxon>Pseudomonadati</taxon>
        <taxon>Pseudomonadota</taxon>
        <taxon>Alphaproteobacteria</taxon>
        <taxon>Rhodospirillales</taxon>
        <taxon>Rhodospirillaceae</taxon>
        <taxon>Denitrobaculum</taxon>
    </lineage>
</organism>
<feature type="region of interest" description="Disordered" evidence="1">
    <location>
        <begin position="152"/>
        <end position="175"/>
    </location>
</feature>
<dbReference type="Proteomes" id="UP000315252">
    <property type="component" value="Unassembled WGS sequence"/>
</dbReference>
<proteinExistence type="predicted"/>
<comment type="caution">
    <text evidence="3">The sequence shown here is derived from an EMBL/GenBank/DDBJ whole genome shotgun (WGS) entry which is preliminary data.</text>
</comment>
<evidence type="ECO:0000313" key="4">
    <source>
        <dbReference type="Proteomes" id="UP000315252"/>
    </source>
</evidence>